<dbReference type="InterPro" id="IPR011660">
    <property type="entry name" value="VapB-like"/>
</dbReference>
<organism evidence="1">
    <name type="scientific">Oceanithermus profundus</name>
    <dbReference type="NCBI Taxonomy" id="187137"/>
    <lineage>
        <taxon>Bacteria</taxon>
        <taxon>Thermotogati</taxon>
        <taxon>Deinococcota</taxon>
        <taxon>Deinococci</taxon>
        <taxon>Thermales</taxon>
        <taxon>Thermaceae</taxon>
        <taxon>Oceanithermus</taxon>
    </lineage>
</organism>
<evidence type="ECO:0000313" key="1">
    <source>
        <dbReference type="EMBL" id="HGY09326.1"/>
    </source>
</evidence>
<dbReference type="Proteomes" id="UP000885759">
    <property type="component" value="Unassembled WGS sequence"/>
</dbReference>
<sequence length="84" mass="9705">MPLTIKNEEVERLVRELSSGRKLTKTELVRRALLLYRQREGQPTRPRSERVRTFLEEAAPLLEEARMPDKAEREAILGYGAEGV</sequence>
<dbReference type="Pfam" id="PF07704">
    <property type="entry name" value="PSK_trans_fac"/>
    <property type="match status" value="1"/>
</dbReference>
<accession>A0A7C4VBX4</accession>
<protein>
    <submittedName>
        <fullName evidence="1">Protein transcription factor</fullName>
    </submittedName>
</protein>
<name>A0A7C4VBX4_9DEIN</name>
<proteinExistence type="predicted"/>
<comment type="caution">
    <text evidence="1">The sequence shown here is derived from an EMBL/GenBank/DDBJ whole genome shotgun (WGS) entry which is preliminary data.</text>
</comment>
<dbReference type="AlphaFoldDB" id="A0A7C4VBX4"/>
<reference evidence="1" key="1">
    <citation type="journal article" date="2020" name="mSystems">
        <title>Genome- and Community-Level Interaction Insights into Carbon Utilization and Element Cycling Functions of Hydrothermarchaeota in Hydrothermal Sediment.</title>
        <authorList>
            <person name="Zhou Z."/>
            <person name="Liu Y."/>
            <person name="Xu W."/>
            <person name="Pan J."/>
            <person name="Luo Z.H."/>
            <person name="Li M."/>
        </authorList>
    </citation>
    <scope>NUCLEOTIDE SEQUENCE [LARGE SCALE GENOMIC DNA]</scope>
    <source>
        <strain evidence="1">HyVt-570</strain>
    </source>
</reference>
<dbReference type="EMBL" id="DRPZ01000127">
    <property type="protein sequence ID" value="HGY09326.1"/>
    <property type="molecule type" value="Genomic_DNA"/>
</dbReference>
<gene>
    <name evidence="1" type="ORF">ENK37_04630</name>
</gene>